<evidence type="ECO:0000313" key="2">
    <source>
        <dbReference type="Proteomes" id="UP000789920"/>
    </source>
</evidence>
<dbReference type="Proteomes" id="UP000789920">
    <property type="component" value="Unassembled WGS sequence"/>
</dbReference>
<dbReference type="EMBL" id="CAJVQC010082747">
    <property type="protein sequence ID" value="CAG8819769.1"/>
    <property type="molecule type" value="Genomic_DNA"/>
</dbReference>
<reference evidence="1" key="1">
    <citation type="submission" date="2021-06" db="EMBL/GenBank/DDBJ databases">
        <authorList>
            <person name="Kallberg Y."/>
            <person name="Tangrot J."/>
            <person name="Rosling A."/>
        </authorList>
    </citation>
    <scope>NUCLEOTIDE SEQUENCE</scope>
    <source>
        <strain evidence="1">MA461A</strain>
    </source>
</reference>
<organism evidence="1 2">
    <name type="scientific">Racocetra persica</name>
    <dbReference type="NCBI Taxonomy" id="160502"/>
    <lineage>
        <taxon>Eukaryota</taxon>
        <taxon>Fungi</taxon>
        <taxon>Fungi incertae sedis</taxon>
        <taxon>Mucoromycota</taxon>
        <taxon>Glomeromycotina</taxon>
        <taxon>Glomeromycetes</taxon>
        <taxon>Diversisporales</taxon>
        <taxon>Gigasporaceae</taxon>
        <taxon>Racocetra</taxon>
    </lineage>
</organism>
<proteinExistence type="predicted"/>
<evidence type="ECO:0000313" key="1">
    <source>
        <dbReference type="EMBL" id="CAG8819769.1"/>
    </source>
</evidence>
<protein>
    <submittedName>
        <fullName evidence="1">32883_t:CDS:1</fullName>
    </submittedName>
</protein>
<gene>
    <name evidence="1" type="ORF">RPERSI_LOCUS25208</name>
</gene>
<feature type="non-terminal residue" evidence="1">
    <location>
        <position position="1"/>
    </location>
</feature>
<keyword evidence="2" id="KW-1185">Reference proteome</keyword>
<sequence>RKVKKRKREAHISFHEQLDDRLDGKSRQTGNATSDNDRELVNNDDTSFVTQTESTSSDNDCDDDNEGNNRDDNSNISLVAQTQTETTTTNNYDNSKKFVSSEALTKWKQVKVRPRTDLAFYDIIDITPGSNSDFLRSLPDNAVHEIKQLIPSPTPNTNNEMKDYIIEFIKTKEFRKFVDESYLKTRVNNTTKFIWDYLNILVESFERDNDLANYNLSEFGYREIFFTPLIRSLFRGTHREMNIYL</sequence>
<name>A0ACA9S199_9GLOM</name>
<accession>A0ACA9S199</accession>
<comment type="caution">
    <text evidence="1">The sequence shown here is derived from an EMBL/GenBank/DDBJ whole genome shotgun (WGS) entry which is preliminary data.</text>
</comment>